<sequence>MSLLHKSNLFRVPACYFFTDRTFYHARPMPDAAQIKIALPLYSS</sequence>
<dbReference type="Proteomes" id="UP000003294">
    <property type="component" value="Unassembled WGS sequence"/>
</dbReference>
<dbReference type="EMBL" id="ACDY02000006">
    <property type="protein sequence ID" value="EEZ71681.1"/>
    <property type="molecule type" value="Genomic_DNA"/>
</dbReference>
<comment type="caution">
    <text evidence="1">The sequence shown here is derived from an EMBL/GenBank/DDBJ whole genome shotgun (WGS) entry which is preliminary data.</text>
</comment>
<accession>D0W3M7</accession>
<dbReference type="STRING" id="546262.NEICINOT_04267"/>
<proteinExistence type="predicted"/>
<name>D0W3M7_NEICI</name>
<organism evidence="1 2">
    <name type="scientific">Neisseria cinerea ATCC 14685</name>
    <dbReference type="NCBI Taxonomy" id="546262"/>
    <lineage>
        <taxon>Bacteria</taxon>
        <taxon>Pseudomonadati</taxon>
        <taxon>Pseudomonadota</taxon>
        <taxon>Betaproteobacteria</taxon>
        <taxon>Neisseriales</taxon>
        <taxon>Neisseriaceae</taxon>
        <taxon>Neisseria</taxon>
    </lineage>
</organism>
<reference evidence="1 2" key="1">
    <citation type="submission" date="2009-10" db="EMBL/GenBank/DDBJ databases">
        <authorList>
            <person name="Weinstock G."/>
            <person name="Sodergren E."/>
            <person name="Clifton S."/>
            <person name="Fulton L."/>
            <person name="Fulton B."/>
            <person name="Courtney L."/>
            <person name="Fronick C."/>
            <person name="Harrison M."/>
            <person name="Strong C."/>
            <person name="Farmer C."/>
            <person name="Delahaunty K."/>
            <person name="Markovic C."/>
            <person name="Hall O."/>
            <person name="Minx P."/>
            <person name="Tomlinson C."/>
            <person name="Mitreva M."/>
            <person name="Nelson J."/>
            <person name="Hou S."/>
            <person name="Wollam A."/>
            <person name="Pepin K.H."/>
            <person name="Johnson M."/>
            <person name="Bhonagiri V."/>
            <person name="Nash W.E."/>
            <person name="Warren W."/>
            <person name="Chinwalla A."/>
            <person name="Mardis E.R."/>
            <person name="Wilson R.K."/>
        </authorList>
    </citation>
    <scope>NUCLEOTIDE SEQUENCE [LARGE SCALE GENOMIC DNA]</scope>
    <source>
        <strain evidence="1 2">ATCC 14685</strain>
    </source>
</reference>
<evidence type="ECO:0000313" key="2">
    <source>
        <dbReference type="Proteomes" id="UP000003294"/>
    </source>
</evidence>
<evidence type="ECO:0000313" key="1">
    <source>
        <dbReference type="EMBL" id="EEZ71681.1"/>
    </source>
</evidence>
<protein>
    <submittedName>
        <fullName evidence="1">Uncharacterized protein</fullName>
    </submittedName>
</protein>
<gene>
    <name evidence="1" type="ORF">NEICINOT_04267</name>
</gene>
<dbReference type="AlphaFoldDB" id="D0W3M7"/>